<dbReference type="AlphaFoldDB" id="A0A5B2WZC1"/>
<dbReference type="RefSeq" id="WP_149852373.1">
    <property type="nucleotide sequence ID" value="NZ_VUOB01000048.1"/>
</dbReference>
<accession>A0A5B2WZC1</accession>
<reference evidence="1 2" key="1">
    <citation type="submission" date="2019-09" db="EMBL/GenBank/DDBJ databases">
        <title>Goodfellowia gen. nov., a new genus of the Pseudonocardineae related to Actinoalloteichus, containing Goodfellowia coeruleoviolacea gen. nov., comb. nov. gen. nov., comb. nov.</title>
        <authorList>
            <person name="Labeda D."/>
        </authorList>
    </citation>
    <scope>NUCLEOTIDE SEQUENCE [LARGE SCALE GENOMIC DNA]</scope>
    <source>
        <strain evidence="1 2">AN110305</strain>
    </source>
</reference>
<keyword evidence="2" id="KW-1185">Reference proteome</keyword>
<comment type="caution">
    <text evidence="1">The sequence shown here is derived from an EMBL/GenBank/DDBJ whole genome shotgun (WGS) entry which is preliminary data.</text>
</comment>
<evidence type="ECO:0000313" key="2">
    <source>
        <dbReference type="Proteomes" id="UP000323454"/>
    </source>
</evidence>
<gene>
    <name evidence="1" type="ORF">F0L68_25680</name>
</gene>
<organism evidence="1 2">
    <name type="scientific">Solihabitans fulvus</name>
    <dbReference type="NCBI Taxonomy" id="1892852"/>
    <lineage>
        <taxon>Bacteria</taxon>
        <taxon>Bacillati</taxon>
        <taxon>Actinomycetota</taxon>
        <taxon>Actinomycetes</taxon>
        <taxon>Pseudonocardiales</taxon>
        <taxon>Pseudonocardiaceae</taxon>
        <taxon>Solihabitans</taxon>
    </lineage>
</organism>
<proteinExistence type="predicted"/>
<dbReference type="Proteomes" id="UP000323454">
    <property type="component" value="Unassembled WGS sequence"/>
</dbReference>
<evidence type="ECO:0000313" key="1">
    <source>
        <dbReference type="EMBL" id="KAA2256895.1"/>
    </source>
</evidence>
<dbReference type="EMBL" id="VUOB01000048">
    <property type="protein sequence ID" value="KAA2256895.1"/>
    <property type="molecule type" value="Genomic_DNA"/>
</dbReference>
<protein>
    <submittedName>
        <fullName evidence="1">Uncharacterized protein</fullName>
    </submittedName>
</protein>
<sequence>MCATSATAATPVRSYQVTLSPASNQSGFVQNGVAIYACPNESACAVNGYANTSQTATVYCYTIGQGQGDQPPMNNIVVNQTGVSGWVADWWLTSSTDVPC</sequence>
<name>A0A5B2WZC1_9PSEU</name>
<reference evidence="1 2" key="2">
    <citation type="submission" date="2019-09" db="EMBL/GenBank/DDBJ databases">
        <authorList>
            <person name="Jin C."/>
        </authorList>
    </citation>
    <scope>NUCLEOTIDE SEQUENCE [LARGE SCALE GENOMIC DNA]</scope>
    <source>
        <strain evidence="1 2">AN110305</strain>
    </source>
</reference>